<keyword evidence="13 18" id="KW-0436">Ligase</keyword>
<evidence type="ECO:0000256" key="8">
    <source>
        <dbReference type="ARBA" id="ARBA00066633"/>
    </source>
</evidence>
<dbReference type="GO" id="GO:0005524">
    <property type="term" value="F:ATP binding"/>
    <property type="evidence" value="ECO:0007669"/>
    <property type="project" value="UniProtKB-UniRule"/>
</dbReference>
<feature type="binding site" evidence="13">
    <location>
        <position position="493"/>
    </location>
    <ligand>
        <name>meso-2,6-diaminopimelate</name>
        <dbReference type="ChEBI" id="CHEBI:57791"/>
    </ligand>
</feature>
<dbReference type="GO" id="GO:0071555">
    <property type="term" value="P:cell wall organization"/>
    <property type="evidence" value="ECO:0007669"/>
    <property type="project" value="UniProtKB-KW"/>
</dbReference>
<dbReference type="SUPFAM" id="SSF63418">
    <property type="entry name" value="MurE/MurF N-terminal domain"/>
    <property type="match status" value="1"/>
</dbReference>
<dbReference type="GO" id="GO:0009252">
    <property type="term" value="P:peptidoglycan biosynthetic process"/>
    <property type="evidence" value="ECO:0007669"/>
    <property type="project" value="UniProtKB-UniRule"/>
</dbReference>
<dbReference type="UniPathway" id="UPA00219"/>
<dbReference type="KEGG" id="nva:G3M78_14585"/>
<evidence type="ECO:0000256" key="5">
    <source>
        <dbReference type="ARBA" id="ARBA00023306"/>
    </source>
</evidence>
<evidence type="ECO:0000256" key="13">
    <source>
        <dbReference type="HAMAP-Rule" id="MF_00208"/>
    </source>
</evidence>
<dbReference type="InterPro" id="IPR036565">
    <property type="entry name" value="Mur-like_cat_sf"/>
</dbReference>
<dbReference type="GO" id="GO:0005737">
    <property type="term" value="C:cytoplasm"/>
    <property type="evidence" value="ECO:0007669"/>
    <property type="project" value="UniProtKB-SubCell"/>
</dbReference>
<dbReference type="SUPFAM" id="SSF53623">
    <property type="entry name" value="MurD-like peptide ligases, catalytic domain"/>
    <property type="match status" value="1"/>
</dbReference>
<dbReference type="InterPro" id="IPR000713">
    <property type="entry name" value="Mur_ligase_N"/>
</dbReference>
<evidence type="ECO:0000256" key="6">
    <source>
        <dbReference type="ARBA" id="ARBA00023316"/>
    </source>
</evidence>
<dbReference type="PANTHER" id="PTHR23135">
    <property type="entry name" value="MUR LIGASE FAMILY MEMBER"/>
    <property type="match status" value="1"/>
</dbReference>
<dbReference type="FunFam" id="3.90.190.20:FF:000006">
    <property type="entry name" value="UDP-N-acetylmuramoyl-L-alanyl-D-glutamate--2,6-diaminopimelate ligase"/>
    <property type="match status" value="1"/>
</dbReference>
<evidence type="ECO:0000256" key="11">
    <source>
        <dbReference type="ARBA" id="ARBA00076158"/>
    </source>
</evidence>
<dbReference type="InterPro" id="IPR005761">
    <property type="entry name" value="UDP-N-AcMur-Glu-dNH2Pim_ligase"/>
</dbReference>
<keyword evidence="6 13" id="KW-0961">Cell wall biogenesis/degradation</keyword>
<keyword evidence="13" id="KW-0067">ATP-binding</keyword>
<evidence type="ECO:0000259" key="17">
    <source>
        <dbReference type="Pfam" id="PF08245"/>
    </source>
</evidence>
<evidence type="ECO:0000313" key="18">
    <source>
        <dbReference type="EMBL" id="QPJ66561.1"/>
    </source>
</evidence>
<feature type="modified residue" description="N6-carboxylysine" evidence="13">
    <location>
        <position position="251"/>
    </location>
</feature>
<dbReference type="GO" id="GO:0051301">
    <property type="term" value="P:cell division"/>
    <property type="evidence" value="ECO:0007669"/>
    <property type="project" value="UniProtKB-KW"/>
</dbReference>
<dbReference type="InterPro" id="IPR013221">
    <property type="entry name" value="Mur_ligase_cen"/>
</dbReference>
<keyword evidence="13" id="KW-0460">Magnesium</keyword>
<feature type="short sequence motif" description="Meso-diaminopimelate recognition motif" evidence="13">
    <location>
        <begin position="434"/>
        <end position="437"/>
    </location>
</feature>
<dbReference type="Pfam" id="PF02875">
    <property type="entry name" value="Mur_ligase_C"/>
    <property type="match status" value="1"/>
</dbReference>
<comment type="subcellular location">
    <subcellularLocation>
        <location evidence="13 14">Cytoplasm</location>
    </subcellularLocation>
</comment>
<evidence type="ECO:0000256" key="2">
    <source>
        <dbReference type="ARBA" id="ARBA00022618"/>
    </source>
</evidence>
<comment type="cofactor">
    <cofactor evidence="13">
        <name>Mg(2+)</name>
        <dbReference type="ChEBI" id="CHEBI:18420"/>
    </cofactor>
</comment>
<evidence type="ECO:0000259" key="16">
    <source>
        <dbReference type="Pfam" id="PF02875"/>
    </source>
</evidence>
<evidence type="ECO:0000256" key="3">
    <source>
        <dbReference type="ARBA" id="ARBA00022960"/>
    </source>
</evidence>
<dbReference type="Pfam" id="PF01225">
    <property type="entry name" value="Mur_ligase"/>
    <property type="match status" value="1"/>
</dbReference>
<comment type="pathway">
    <text evidence="13 14">Cell wall biogenesis; peptidoglycan biosynthesis.</text>
</comment>
<feature type="binding site" evidence="13">
    <location>
        <begin position="184"/>
        <end position="185"/>
    </location>
    <ligand>
        <name>UDP-N-acetyl-alpha-D-muramoyl-L-alanyl-D-glutamate</name>
        <dbReference type="ChEBI" id="CHEBI:83900"/>
    </ligand>
</feature>
<feature type="binding site" evidence="13">
    <location>
        <position position="211"/>
    </location>
    <ligand>
        <name>UDP-N-acetyl-alpha-D-muramoyl-L-alanyl-D-glutamate</name>
        <dbReference type="ChEBI" id="CHEBI:83900"/>
    </ligand>
</feature>
<dbReference type="EC" id="6.3.2.13" evidence="8 13"/>
<comment type="similarity">
    <text evidence="1 13">Belongs to the MurCDEF family. MurE subfamily.</text>
</comment>
<dbReference type="SUPFAM" id="SSF53244">
    <property type="entry name" value="MurD-like peptide ligases, peptide-binding domain"/>
    <property type="match status" value="1"/>
</dbReference>
<dbReference type="Gene3D" id="3.40.1190.10">
    <property type="entry name" value="Mur-like, catalytic domain"/>
    <property type="match status" value="1"/>
</dbReference>
<dbReference type="Pfam" id="PF08245">
    <property type="entry name" value="Mur_ligase_M"/>
    <property type="match status" value="1"/>
</dbReference>
<dbReference type="HAMAP" id="MF_00208">
    <property type="entry name" value="MurE"/>
    <property type="match status" value="1"/>
</dbReference>
<sequence>MNCATVIKPDYEPNVETCVEIMTEQFNIKNLVNGAGALQTLGDMNRSVASVEYDSRRVAPGSLFVAISGFRQDGARYIKDAIDKGCVAVVSEKEPLAVQAELGGNKDIALIQVQDARQALACISSNFYNNPSNRLALTGITGANGKTTTAYLMESILREEGKRAGVIGTINYRYADTIIPAPVTTPESLDLNRLLQEMTSRGVSHCVMEASSHALYLKRVWNLDFEVGIFTNLSRDHLDFHESMENYKSAKKLLFKANNVKKAVLNLDDPVGREIQQELNIETIGISLNGPADVTAEDIQRKDNATHFTLKTPWGSVAMQTALLGAHNLQNILSAASAALLQGISLETVARGIGKVENVPGRFEGVQEGQKFLVVVDYAHTDDALRNVLEAARQLTSKRLIVVFGCGGDRDRGKRPLMGSVALKLSDCAIITSDNPRSEDPESIINDIVEGMTIELKQTRRHEIIVDRKQAIQRAIELAEEGDLVLIAGKGHEDYQILKSGTIHFDDREIARNAIHRRLQND</sequence>
<feature type="binding site" evidence="13">
    <location>
        <position position="489"/>
    </location>
    <ligand>
        <name>meso-2,6-diaminopimelate</name>
        <dbReference type="ChEBI" id="CHEBI:57791"/>
    </ligand>
</feature>
<evidence type="ECO:0000313" key="19">
    <source>
        <dbReference type="Proteomes" id="UP000594464"/>
    </source>
</evidence>
<keyword evidence="3 13" id="KW-0133">Cell shape</keyword>
<comment type="caution">
    <text evidence="13">Lacks conserved residue(s) required for the propagation of feature annotation.</text>
</comment>
<dbReference type="Gene3D" id="3.40.1390.10">
    <property type="entry name" value="MurE/MurF, N-terminal domain"/>
    <property type="match status" value="1"/>
</dbReference>
<evidence type="ECO:0000259" key="15">
    <source>
        <dbReference type="Pfam" id="PF01225"/>
    </source>
</evidence>
<dbReference type="NCBIfam" id="NF001126">
    <property type="entry name" value="PRK00139.1-4"/>
    <property type="match status" value="1"/>
</dbReference>
<dbReference type="EMBL" id="CP048620">
    <property type="protein sequence ID" value="QPJ66561.1"/>
    <property type="molecule type" value="Genomic_DNA"/>
</dbReference>
<feature type="domain" description="Mur ligase N-terminal catalytic" evidence="15">
    <location>
        <begin position="49"/>
        <end position="128"/>
    </location>
</feature>
<dbReference type="Proteomes" id="UP000594464">
    <property type="component" value="Chromosome"/>
</dbReference>
<keyword evidence="2 13" id="KW-0132">Cell division</keyword>
<keyword evidence="4 13" id="KW-0573">Peptidoglycan synthesis</keyword>
<keyword evidence="13" id="KW-0963">Cytoplasm</keyword>
<gene>
    <name evidence="13" type="primary">murE</name>
    <name evidence="18" type="ORF">G3M78_14585</name>
</gene>
<keyword evidence="13" id="KW-0547">Nucleotide-binding</keyword>
<dbReference type="GO" id="GO:0008360">
    <property type="term" value="P:regulation of cell shape"/>
    <property type="evidence" value="ECO:0007669"/>
    <property type="project" value="UniProtKB-KW"/>
</dbReference>
<comment type="catalytic activity">
    <reaction evidence="7 13">
        <text>UDP-N-acetyl-alpha-D-muramoyl-L-alanyl-D-glutamate + meso-2,6-diaminopimelate + ATP = UDP-N-acetyl-alpha-D-muramoyl-L-alanyl-gamma-D-glutamyl-meso-2,6-diaminopimelate + ADP + phosphate + H(+)</text>
        <dbReference type="Rhea" id="RHEA:23676"/>
        <dbReference type="ChEBI" id="CHEBI:15378"/>
        <dbReference type="ChEBI" id="CHEBI:30616"/>
        <dbReference type="ChEBI" id="CHEBI:43474"/>
        <dbReference type="ChEBI" id="CHEBI:57791"/>
        <dbReference type="ChEBI" id="CHEBI:83900"/>
        <dbReference type="ChEBI" id="CHEBI:83905"/>
        <dbReference type="ChEBI" id="CHEBI:456216"/>
        <dbReference type="EC" id="6.3.2.13"/>
    </reaction>
</comment>
<feature type="binding site" evidence="13">
    <location>
        <position position="55"/>
    </location>
    <ligand>
        <name>UDP-N-acetyl-alpha-D-muramoyl-L-alanyl-D-glutamate</name>
        <dbReference type="ChEBI" id="CHEBI:83900"/>
    </ligand>
</feature>
<dbReference type="GO" id="GO:0008765">
    <property type="term" value="F:UDP-N-acetylmuramoylalanyl-D-glutamate-2,6-diaminopimelate ligase activity"/>
    <property type="evidence" value="ECO:0007669"/>
    <property type="project" value="UniProtKB-UniRule"/>
</dbReference>
<feature type="domain" description="Mur ligase central" evidence="17">
    <location>
        <begin position="140"/>
        <end position="338"/>
    </location>
</feature>
<dbReference type="GO" id="GO:0000287">
    <property type="term" value="F:magnesium ion binding"/>
    <property type="evidence" value="ECO:0007669"/>
    <property type="project" value="UniProtKB-UniRule"/>
</dbReference>
<feature type="domain" description="Mur ligase C-terminal" evidence="16">
    <location>
        <begin position="361"/>
        <end position="491"/>
    </location>
</feature>
<comment type="function">
    <text evidence="13">Catalyzes the addition of meso-diaminopimelic acid to the nucleotide precursor UDP-N-acetylmuramoyl-L-alanyl-D-glutamate (UMAG) in the biosynthesis of bacterial cell-wall peptidoglycan.</text>
</comment>
<feature type="binding site" evidence="13">
    <location>
        <begin position="434"/>
        <end position="437"/>
    </location>
    <ligand>
        <name>meso-2,6-diaminopimelate</name>
        <dbReference type="ChEBI" id="CHEBI:57791"/>
    </ligand>
</feature>
<evidence type="ECO:0000256" key="4">
    <source>
        <dbReference type="ARBA" id="ARBA00022984"/>
    </source>
</evidence>
<dbReference type="AlphaFoldDB" id="A0A7T0C4V1"/>
<evidence type="ECO:0000256" key="10">
    <source>
        <dbReference type="ARBA" id="ARBA00075482"/>
    </source>
</evidence>
<feature type="binding site" evidence="13">
    <location>
        <position position="219"/>
    </location>
    <ligand>
        <name>UDP-N-acetyl-alpha-D-muramoyl-L-alanyl-D-glutamate</name>
        <dbReference type="ChEBI" id="CHEBI:83900"/>
    </ligand>
</feature>
<dbReference type="NCBIfam" id="TIGR01085">
    <property type="entry name" value="murE"/>
    <property type="match status" value="1"/>
</dbReference>
<protein>
    <recommendedName>
        <fullName evidence="9 13">UDP-N-acetylmuramoyl-L-alanyl-D-glutamate--2,6-diaminopimelate ligase</fullName>
        <ecNumber evidence="8 13">6.3.2.13</ecNumber>
    </recommendedName>
    <alternativeName>
        <fullName evidence="10 13">Meso-A2pm-adding enzyme</fullName>
    </alternativeName>
    <alternativeName>
        <fullName evidence="11 13">Meso-diaminopimelate-adding enzyme</fullName>
    </alternativeName>
    <alternativeName>
        <fullName evidence="12 13">UDP-MurNAc-L-Ala-D-Glu:meso-diaminopimelate ligase</fullName>
    </alternativeName>
    <alternativeName>
        <fullName evidence="13">UDP-MurNAc-tripeptide synthetase</fullName>
    </alternativeName>
    <alternativeName>
        <fullName evidence="13">UDP-N-acetylmuramyl-tripeptide synthetase</fullName>
    </alternativeName>
</protein>
<organism evidence="18 19">
    <name type="scientific">Candidatus Nitrohelix vancouverensis</name>
    <dbReference type="NCBI Taxonomy" id="2705534"/>
    <lineage>
        <taxon>Bacteria</taxon>
        <taxon>Pseudomonadati</taxon>
        <taxon>Nitrospinota/Tectimicrobiota group</taxon>
        <taxon>Nitrospinota</taxon>
        <taxon>Nitrospinia</taxon>
        <taxon>Nitrospinales</taxon>
        <taxon>Nitrospinaceae</taxon>
        <taxon>Candidatus Nitrohelix</taxon>
    </lineage>
</organism>
<keyword evidence="5 13" id="KW-0131">Cell cycle</keyword>
<proteinExistence type="inferred from homology"/>
<evidence type="ECO:0000256" key="12">
    <source>
        <dbReference type="ARBA" id="ARBA00081560"/>
    </source>
</evidence>
<evidence type="ECO:0000256" key="9">
    <source>
        <dbReference type="ARBA" id="ARBA00072883"/>
    </source>
</evidence>
<dbReference type="InterPro" id="IPR035911">
    <property type="entry name" value="MurE/MurF_N"/>
</dbReference>
<evidence type="ECO:0000256" key="7">
    <source>
        <dbReference type="ARBA" id="ARBA00050251"/>
    </source>
</evidence>
<reference evidence="19" key="1">
    <citation type="submission" date="2020-02" db="EMBL/GenBank/DDBJ databases">
        <title>Genomic and physiological characterization of two novel Nitrospinaceae genera.</title>
        <authorList>
            <person name="Mueller A.J."/>
            <person name="Jung M.-Y."/>
            <person name="Strachan C.R."/>
            <person name="Herbold C.W."/>
            <person name="Kirkegaard R.H."/>
            <person name="Daims H."/>
        </authorList>
    </citation>
    <scope>NUCLEOTIDE SEQUENCE [LARGE SCALE GENOMIC DNA]</scope>
</reference>
<dbReference type="InterPro" id="IPR036615">
    <property type="entry name" value="Mur_ligase_C_dom_sf"/>
</dbReference>
<evidence type="ECO:0000256" key="1">
    <source>
        <dbReference type="ARBA" id="ARBA00005898"/>
    </source>
</evidence>
<name>A0A7T0C4V1_9BACT</name>
<comment type="PTM">
    <text evidence="13">Carboxylation is probably crucial for Mg(2+) binding and, consequently, for the gamma-phosphate positioning of ATP.</text>
</comment>
<dbReference type="PANTHER" id="PTHR23135:SF4">
    <property type="entry name" value="UDP-N-ACETYLMURAMOYL-L-ALANYL-D-GLUTAMATE--2,6-DIAMINOPIMELATE LIGASE MURE HOMOLOG, CHLOROPLASTIC"/>
    <property type="match status" value="1"/>
</dbReference>
<evidence type="ECO:0000256" key="14">
    <source>
        <dbReference type="RuleBase" id="RU004135"/>
    </source>
</evidence>
<feature type="binding site" evidence="13">
    <location>
        <position position="410"/>
    </location>
    <ligand>
        <name>meso-2,6-diaminopimelate</name>
        <dbReference type="ChEBI" id="CHEBI:57791"/>
    </ligand>
</feature>
<dbReference type="InterPro" id="IPR004101">
    <property type="entry name" value="Mur_ligase_C"/>
</dbReference>
<dbReference type="NCBIfam" id="NF001124">
    <property type="entry name" value="PRK00139.1-2"/>
    <property type="match status" value="1"/>
</dbReference>
<dbReference type="Gene3D" id="3.90.190.20">
    <property type="entry name" value="Mur ligase, C-terminal domain"/>
    <property type="match status" value="1"/>
</dbReference>
<accession>A0A7T0C4V1</accession>